<dbReference type="InterPro" id="IPR036165">
    <property type="entry name" value="YefM-like_sf"/>
</dbReference>
<organism evidence="4 5">
    <name type="scientific">Candidatus Viridilinea halotolerans</name>
    <dbReference type="NCBI Taxonomy" id="2491704"/>
    <lineage>
        <taxon>Bacteria</taxon>
        <taxon>Bacillati</taxon>
        <taxon>Chloroflexota</taxon>
        <taxon>Chloroflexia</taxon>
        <taxon>Chloroflexales</taxon>
        <taxon>Chloroflexineae</taxon>
        <taxon>Oscillochloridaceae</taxon>
        <taxon>Candidatus Viridilinea</taxon>
    </lineage>
</organism>
<evidence type="ECO:0000256" key="1">
    <source>
        <dbReference type="ARBA" id="ARBA00009981"/>
    </source>
</evidence>
<dbReference type="Proteomes" id="UP000280307">
    <property type="component" value="Unassembled WGS sequence"/>
</dbReference>
<dbReference type="InterPro" id="IPR006442">
    <property type="entry name" value="Antitoxin_Phd/YefM"/>
</dbReference>
<evidence type="ECO:0000256" key="3">
    <source>
        <dbReference type="SAM" id="MobiDB-lite"/>
    </source>
</evidence>
<sequence>MPNQPPPSDPFAVDLLHGVVPISRTASALAALIKRSREQGHPIIITQKGTPSGVLLALEVFEELRQRIDPTRRPQVRDEEEVASDEAQVASDEWRVTSGE</sequence>
<comment type="caution">
    <text evidence="4">The sequence shown here is derived from an EMBL/GenBank/DDBJ whole genome shotgun (WGS) entry which is preliminary data.</text>
</comment>
<comment type="similarity">
    <text evidence="1 2">Belongs to the phD/YefM antitoxin family.</text>
</comment>
<evidence type="ECO:0000256" key="2">
    <source>
        <dbReference type="RuleBase" id="RU362080"/>
    </source>
</evidence>
<dbReference type="EMBL" id="RSAS01000759">
    <property type="protein sequence ID" value="RRR67845.1"/>
    <property type="molecule type" value="Genomic_DNA"/>
</dbReference>
<dbReference type="AlphaFoldDB" id="A0A426TTD9"/>
<name>A0A426TTD9_9CHLR</name>
<feature type="region of interest" description="Disordered" evidence="3">
    <location>
        <begin position="71"/>
        <end position="100"/>
    </location>
</feature>
<proteinExistence type="inferred from homology"/>
<evidence type="ECO:0000313" key="4">
    <source>
        <dbReference type="EMBL" id="RRR67845.1"/>
    </source>
</evidence>
<reference evidence="4 5" key="1">
    <citation type="submission" date="2018-12" db="EMBL/GenBank/DDBJ databases">
        <title>Genome Sequence of Candidatus Viridilinea halotolerans isolated from saline sulfide-rich spring.</title>
        <authorList>
            <person name="Grouzdev D.S."/>
            <person name="Burganskaya E.I."/>
            <person name="Krutkina M.S."/>
            <person name="Sukhacheva M.V."/>
            <person name="Gorlenko V.M."/>
        </authorList>
    </citation>
    <scope>NUCLEOTIDE SEQUENCE [LARGE SCALE GENOMIC DNA]</scope>
    <source>
        <strain evidence="4">Chok-6</strain>
    </source>
</reference>
<dbReference type="SUPFAM" id="SSF143120">
    <property type="entry name" value="YefM-like"/>
    <property type="match status" value="1"/>
</dbReference>
<dbReference type="Gene3D" id="3.40.1620.10">
    <property type="entry name" value="YefM-like domain"/>
    <property type="match status" value="1"/>
</dbReference>
<protein>
    <recommendedName>
        <fullName evidence="2">Antitoxin</fullName>
    </recommendedName>
</protein>
<evidence type="ECO:0000313" key="5">
    <source>
        <dbReference type="Proteomes" id="UP000280307"/>
    </source>
</evidence>
<accession>A0A426TTD9</accession>
<gene>
    <name evidence="4" type="ORF">EI684_18305</name>
</gene>
<dbReference type="NCBIfam" id="TIGR01552">
    <property type="entry name" value="phd_fam"/>
    <property type="match status" value="1"/>
</dbReference>
<comment type="function">
    <text evidence="2">Antitoxin component of a type II toxin-antitoxin (TA) system.</text>
</comment>
<dbReference type="Pfam" id="PF02604">
    <property type="entry name" value="PhdYeFM_antitox"/>
    <property type="match status" value="1"/>
</dbReference>